<dbReference type="Proteomes" id="UP000217549">
    <property type="component" value="Chromosome I"/>
</dbReference>
<gene>
    <name evidence="2" type="ORF">EHLA_1235</name>
</gene>
<keyword evidence="3" id="KW-1185">Reference proteome</keyword>
<keyword evidence="1" id="KW-0812">Transmembrane</keyword>
<organism evidence="2 3">
    <name type="scientific">Anaerobutyricum hallii</name>
    <dbReference type="NCBI Taxonomy" id="39488"/>
    <lineage>
        <taxon>Bacteria</taxon>
        <taxon>Bacillati</taxon>
        <taxon>Bacillota</taxon>
        <taxon>Clostridia</taxon>
        <taxon>Lachnospirales</taxon>
        <taxon>Lachnospiraceae</taxon>
        <taxon>Anaerobutyricum</taxon>
    </lineage>
</organism>
<name>A0A285PQS6_9FIRM</name>
<dbReference type="Pfam" id="PF09581">
    <property type="entry name" value="Spore_III_AF"/>
    <property type="match status" value="1"/>
</dbReference>
<sequence>MEYIKSWLKIILYMNILLLLCDNLMQKTAYEKYYRFFSGFLLVLCLLKPVIDFAGTEPYFYASFLQKEWQSERNRMKYSKELSEVEEVVQKECEAAYKKQIEEVAGQYGISVKKVTFRWDSAKEHIKKLEIEGSLKNLQNKKSKKQIGSVQAETVEKIKKIMMQLYNIKKSDIQIEVE</sequence>
<accession>A0A285PQS6</accession>
<dbReference type="RefSeq" id="WP_096239788.1">
    <property type="nucleotide sequence ID" value="NZ_LT907978.1"/>
</dbReference>
<proteinExistence type="predicted"/>
<keyword evidence="1" id="KW-1133">Transmembrane helix</keyword>
<protein>
    <submittedName>
        <fullName evidence="2">Stage III sporulation protein AF (Spore_III_AF)</fullName>
    </submittedName>
</protein>
<reference evidence="3" key="1">
    <citation type="submission" date="2017-09" db="EMBL/GenBank/DDBJ databases">
        <authorList>
            <person name="Shetty A S."/>
        </authorList>
    </citation>
    <scope>NUCLEOTIDE SEQUENCE [LARGE SCALE GENOMIC DNA]</scope>
</reference>
<dbReference type="EMBL" id="LT907978">
    <property type="protein sequence ID" value="SOB71954.1"/>
    <property type="molecule type" value="Genomic_DNA"/>
</dbReference>
<evidence type="ECO:0000313" key="2">
    <source>
        <dbReference type="EMBL" id="SOB71954.1"/>
    </source>
</evidence>
<dbReference type="InterPro" id="IPR014245">
    <property type="entry name" value="Spore_III_AF"/>
</dbReference>
<evidence type="ECO:0000313" key="3">
    <source>
        <dbReference type="Proteomes" id="UP000217549"/>
    </source>
</evidence>
<feature type="transmembrane region" description="Helical" evidence="1">
    <location>
        <begin position="33"/>
        <end position="51"/>
    </location>
</feature>
<evidence type="ECO:0000256" key="1">
    <source>
        <dbReference type="SAM" id="Phobius"/>
    </source>
</evidence>
<dbReference type="KEGG" id="ehl:EHLA_1235"/>
<dbReference type="AlphaFoldDB" id="A0A285PQS6"/>
<keyword evidence="1" id="KW-0472">Membrane</keyword>